<dbReference type="EMBL" id="CADCWC010000200">
    <property type="protein sequence ID" value="CAA9534688.1"/>
    <property type="molecule type" value="Genomic_DNA"/>
</dbReference>
<gene>
    <name evidence="2" type="ORF">AVDCRST_MAG79-1246</name>
</gene>
<proteinExistence type="predicted"/>
<accession>A0A6J4TX81</accession>
<reference evidence="2" key="1">
    <citation type="submission" date="2020-02" db="EMBL/GenBank/DDBJ databases">
        <authorList>
            <person name="Meier V. D."/>
        </authorList>
    </citation>
    <scope>NUCLEOTIDE SEQUENCE</scope>
    <source>
        <strain evidence="2">AVDCRST_MAG79</strain>
    </source>
</reference>
<evidence type="ECO:0000313" key="2">
    <source>
        <dbReference type="EMBL" id="CAA9534688.1"/>
    </source>
</evidence>
<protein>
    <submittedName>
        <fullName evidence="2">Uncharacterized protein</fullName>
    </submittedName>
</protein>
<feature type="non-terminal residue" evidence="2">
    <location>
        <position position="91"/>
    </location>
</feature>
<dbReference type="AlphaFoldDB" id="A0A6J4TX81"/>
<name>A0A6J4TX81_9ACTN</name>
<feature type="non-terminal residue" evidence="2">
    <location>
        <position position="1"/>
    </location>
</feature>
<evidence type="ECO:0000256" key="1">
    <source>
        <dbReference type="SAM" id="MobiDB-lite"/>
    </source>
</evidence>
<feature type="compositionally biased region" description="Basic residues" evidence="1">
    <location>
        <begin position="29"/>
        <end position="44"/>
    </location>
</feature>
<feature type="compositionally biased region" description="Basic and acidic residues" evidence="1">
    <location>
        <begin position="46"/>
        <end position="57"/>
    </location>
</feature>
<organism evidence="2">
    <name type="scientific">uncultured Thermoleophilia bacterium</name>
    <dbReference type="NCBI Taxonomy" id="1497501"/>
    <lineage>
        <taxon>Bacteria</taxon>
        <taxon>Bacillati</taxon>
        <taxon>Actinomycetota</taxon>
        <taxon>Thermoleophilia</taxon>
        <taxon>environmental samples</taxon>
    </lineage>
</organism>
<feature type="region of interest" description="Disordered" evidence="1">
    <location>
        <begin position="29"/>
        <end position="91"/>
    </location>
</feature>
<feature type="compositionally biased region" description="Basic and acidic residues" evidence="1">
    <location>
        <begin position="75"/>
        <end position="85"/>
    </location>
</feature>
<sequence>ARPQEPDPRRPLRRVPALRLRASLHARARLHRGRGVSRLRHGAPRRLPELRRDDRLRHAGRLSALRHAAPTGRALRVDHPAEARAARPGGL</sequence>